<feature type="region of interest" description="Disordered" evidence="1">
    <location>
        <begin position="72"/>
        <end position="100"/>
    </location>
</feature>
<dbReference type="AlphaFoldDB" id="A0A3E2H4N5"/>
<proteinExistence type="predicted"/>
<feature type="non-terminal residue" evidence="2">
    <location>
        <position position="1"/>
    </location>
</feature>
<dbReference type="OrthoDB" id="5423270at2759"/>
<feature type="compositionally biased region" description="Basic and acidic residues" evidence="1">
    <location>
        <begin position="89"/>
        <end position="100"/>
    </location>
</feature>
<accession>A0A3E2H4N5</accession>
<sequence length="501" mass="57074">MEEPAFEVIEEFNDSFNLPRECQIFEAPYRTFPSRPKTFQWNQSQVPLRPRHYLDRTLAGYAALFNLERSMKTDDSDEDSDAASSPSQKNDRYRSAAVEDKQEECTKSSCARESADHQVLRTIENLFDKLSDVGDYSYDDGPIDFGTSYIWELHESCGVSQAEKDVLAHICESETGRRISSLIFNSNLRVISFLEGYRIIFHNQANIPVPTTSIRRLHTQEKEEFLTARLHSAFRKERFGYELRRFKRDWQAAGHQKVTPTGMRSFGFAHQWYHKAWNTENEQEDPQTGAEGLRVEDVFNSSLDVAPHLLSIIEEPRAYPHTRKLPICWKAAEPVIILVMSGAIFESLFSFLLIFHGFASPFLSSQLISPRNLCFANFEEHNLHILFLYLGLSVSSLWQEAKDLDNGTISSYTFPQTVQEQAVHPMEDTLATSVIAQPAYTHRTTGLIAYDADDAARGFRTSVIATDISDLTAIDERNSRAVTLGARRSPRGRLTGISMRS</sequence>
<evidence type="ECO:0000313" key="2">
    <source>
        <dbReference type="EMBL" id="RFU28339.1"/>
    </source>
</evidence>
<reference evidence="2 3" key="1">
    <citation type="submission" date="2018-05" db="EMBL/GenBank/DDBJ databases">
        <title>Draft genome sequence of Scytalidium lignicola DSM 105466, a ubiquitous saprotrophic fungus.</title>
        <authorList>
            <person name="Buettner E."/>
            <person name="Gebauer A.M."/>
            <person name="Hofrichter M."/>
            <person name="Liers C."/>
            <person name="Kellner H."/>
        </authorList>
    </citation>
    <scope>NUCLEOTIDE SEQUENCE [LARGE SCALE GENOMIC DNA]</scope>
    <source>
        <strain evidence="2 3">DSM 105466</strain>
    </source>
</reference>
<evidence type="ECO:0000313" key="3">
    <source>
        <dbReference type="Proteomes" id="UP000258309"/>
    </source>
</evidence>
<evidence type="ECO:0000256" key="1">
    <source>
        <dbReference type="SAM" id="MobiDB-lite"/>
    </source>
</evidence>
<feature type="non-terminal residue" evidence="2">
    <location>
        <position position="501"/>
    </location>
</feature>
<name>A0A3E2H4N5_SCYLI</name>
<dbReference type="Proteomes" id="UP000258309">
    <property type="component" value="Unassembled WGS sequence"/>
</dbReference>
<comment type="caution">
    <text evidence="2">The sequence shown here is derived from an EMBL/GenBank/DDBJ whole genome shotgun (WGS) entry which is preliminary data.</text>
</comment>
<gene>
    <name evidence="2" type="ORF">B7463_g7989</name>
</gene>
<keyword evidence="3" id="KW-1185">Reference proteome</keyword>
<protein>
    <submittedName>
        <fullName evidence="2">Uncharacterized protein</fullName>
    </submittedName>
</protein>
<organism evidence="2 3">
    <name type="scientific">Scytalidium lignicola</name>
    <name type="common">Hyphomycete</name>
    <dbReference type="NCBI Taxonomy" id="5539"/>
    <lineage>
        <taxon>Eukaryota</taxon>
        <taxon>Fungi</taxon>
        <taxon>Dikarya</taxon>
        <taxon>Ascomycota</taxon>
        <taxon>Pezizomycotina</taxon>
        <taxon>Leotiomycetes</taxon>
        <taxon>Leotiomycetes incertae sedis</taxon>
        <taxon>Scytalidium</taxon>
    </lineage>
</organism>
<dbReference type="EMBL" id="NCSJ02000167">
    <property type="protein sequence ID" value="RFU28339.1"/>
    <property type="molecule type" value="Genomic_DNA"/>
</dbReference>